<feature type="domain" description="DUF1618" evidence="2">
    <location>
        <begin position="682"/>
        <end position="798"/>
    </location>
</feature>
<reference evidence="4" key="1">
    <citation type="journal article" date="2012" name="Nature">
        <title>A physical, genetic and functional sequence assembly of the barley genome.</title>
        <authorList>
            <consortium name="The International Barley Genome Sequencing Consortium"/>
            <person name="Mayer K.F."/>
            <person name="Waugh R."/>
            <person name="Brown J.W."/>
            <person name="Schulman A."/>
            <person name="Langridge P."/>
            <person name="Platzer M."/>
            <person name="Fincher G.B."/>
            <person name="Muehlbauer G.J."/>
            <person name="Sato K."/>
            <person name="Close T.J."/>
            <person name="Wise R.P."/>
            <person name="Stein N."/>
        </authorList>
    </citation>
    <scope>NUCLEOTIDE SEQUENCE [LARGE SCALE GENOMIC DNA]</scope>
    <source>
        <strain evidence="4">cv. Morex</strain>
    </source>
</reference>
<protein>
    <recommendedName>
        <fullName evidence="2">DUF1618 domain-containing protein</fullName>
    </recommendedName>
</protein>
<reference evidence="3" key="2">
    <citation type="submission" date="2020-10" db="EMBL/GenBank/DDBJ databases">
        <authorList>
            <person name="Scholz U."/>
            <person name="Mascher M."/>
            <person name="Fiebig A."/>
        </authorList>
    </citation>
    <scope>NUCLEOTIDE SEQUENCE [LARGE SCALE GENOMIC DNA]</scope>
    <source>
        <strain evidence="3">cv. Morex</strain>
    </source>
</reference>
<feature type="region of interest" description="Disordered" evidence="1">
    <location>
        <begin position="15"/>
        <end position="56"/>
    </location>
</feature>
<dbReference type="PANTHER" id="PTHR33086">
    <property type="entry name" value="OS05G0468200 PROTEIN-RELATED"/>
    <property type="match status" value="1"/>
</dbReference>
<reference evidence="3" key="3">
    <citation type="submission" date="2022-01" db="UniProtKB">
        <authorList>
            <consortium name="EnsemblPlants"/>
        </authorList>
    </citation>
    <scope>IDENTIFICATION</scope>
    <source>
        <strain evidence="3">subsp. vulgare</strain>
    </source>
</reference>
<keyword evidence="4" id="KW-1185">Reference proteome</keyword>
<name>A0A8I6WIM3_HORVV</name>
<feature type="compositionally biased region" description="Low complexity" evidence="1">
    <location>
        <begin position="101"/>
        <end position="110"/>
    </location>
</feature>
<evidence type="ECO:0000256" key="1">
    <source>
        <dbReference type="SAM" id="MobiDB-lite"/>
    </source>
</evidence>
<evidence type="ECO:0000313" key="4">
    <source>
        <dbReference type="Proteomes" id="UP000011116"/>
    </source>
</evidence>
<dbReference type="Proteomes" id="UP000011116">
    <property type="component" value="Chromosome 2H"/>
</dbReference>
<dbReference type="Gramene" id="HORVU.MOREX.r3.2HG0135030.1">
    <property type="protein sequence ID" value="HORVU.MOREX.r3.2HG0135030.1"/>
    <property type="gene ID" value="HORVU.MOREX.r3.2HG0135030"/>
</dbReference>
<dbReference type="Pfam" id="PF07762">
    <property type="entry name" value="DUF1618"/>
    <property type="match status" value="2"/>
</dbReference>
<dbReference type="PANTHER" id="PTHR33086:SF73">
    <property type="entry name" value="OS01G0245901 PROTEIN"/>
    <property type="match status" value="1"/>
</dbReference>
<dbReference type="EnsemblPlants" id="HORVU.MOREX.r3.2HG0135030.1">
    <property type="protein sequence ID" value="HORVU.MOREX.r3.2HG0135030.1"/>
    <property type="gene ID" value="HORVU.MOREX.r3.2HG0135030"/>
</dbReference>
<feature type="region of interest" description="Disordered" evidence="1">
    <location>
        <begin position="85"/>
        <end position="111"/>
    </location>
</feature>
<evidence type="ECO:0000313" key="3">
    <source>
        <dbReference type="EnsemblPlants" id="HORVU.MOREX.r3.2HG0135030.1"/>
    </source>
</evidence>
<dbReference type="AlphaFoldDB" id="A0A8I6WIM3"/>
<feature type="domain" description="DUF1618" evidence="2">
    <location>
        <begin position="309"/>
        <end position="423"/>
    </location>
</feature>
<sequence>MSAAVGRRSIAAAAEKHIGGGAEEMGDQVPKEDELVAAEELDEREQGTTAPVERVAQDEYKGEVAVEQLVRVGEAAAGYVDRVTESKHATEADEEEEQDAEAAAAAEQEQPQGPEWVILSAVPWVEPTSQFHVGDHVACVLNDVPEVSLLRISHWISYESRSLDCHPHVLAVDPSGVVFLFSGNDTGPAEPVDEGRPDLYYTAYERTRFHHPSYFLCYPNSGVAAIISDCPEEVHRRDFGLISLPGSPHLHVVAALHQRSQQIGATLWTHSTDDGVWKQRPVRFPIPCDVNVLNWVTDRVISHNGSLWWVSLTQRLVTCNLFDPESRFLKHVRLPVPQGYRALQSGSIEKLSCVSESSGMIRYVLLYCRFGIPTVEMWSLTDSVAGVWRSEYSVPMSDIWSALSYQNQGLKKMLPVIALVHPLNPVVLFLLHESRMFSIDMLDLKVLQSQNVDVEFPIATDICSRFFHAWRQQIVPVDAIQQPRPPNWVMLAALPRVEPRNQFWKRQDAACTFEIPPVVTIPVISRRVCIMPPTIDCPVIICTTPAGVLLLLGSHRLPKGKAEIKGSEIIVTMDTEPRQWFHLCNIYKEDSVLLPSTKHTIDINLVGILTHRLDSSRLIVAELLLPQVLSSEPPAVFCIDTGCRQWLTKTLDYSHAHKTRWSWNYNSMVVYDGELWWFVPNHGLFHCNPFLTKPHLKHTVIPIVLTASFADYAIEKEQCVRVSAGKLRYLVVHGPHESPVVTMYTLEIDEDGDEDWKELYELEFSLSIFINDSYIAHNLLKMKPVIVLIDPIYPHIVYFCQDKRIFSIDFDLGVVLSCQPLEILDCGGNWDSHVIEGRYADVQWSKYFHAWELPSTHCLMAHGLKNLWTE</sequence>
<proteinExistence type="predicted"/>
<dbReference type="InterPro" id="IPR011676">
    <property type="entry name" value="DUF1618"/>
</dbReference>
<accession>A0A8I6WIM3</accession>
<evidence type="ECO:0000259" key="2">
    <source>
        <dbReference type="Pfam" id="PF07762"/>
    </source>
</evidence>
<organism evidence="3 4">
    <name type="scientific">Hordeum vulgare subsp. vulgare</name>
    <name type="common">Domesticated barley</name>
    <dbReference type="NCBI Taxonomy" id="112509"/>
    <lineage>
        <taxon>Eukaryota</taxon>
        <taxon>Viridiplantae</taxon>
        <taxon>Streptophyta</taxon>
        <taxon>Embryophyta</taxon>
        <taxon>Tracheophyta</taxon>
        <taxon>Spermatophyta</taxon>
        <taxon>Magnoliopsida</taxon>
        <taxon>Liliopsida</taxon>
        <taxon>Poales</taxon>
        <taxon>Poaceae</taxon>
        <taxon>BOP clade</taxon>
        <taxon>Pooideae</taxon>
        <taxon>Triticodae</taxon>
        <taxon>Triticeae</taxon>
        <taxon>Hordeinae</taxon>
        <taxon>Hordeum</taxon>
    </lineage>
</organism>